<feature type="compositionally biased region" description="Basic residues" evidence="1">
    <location>
        <begin position="449"/>
        <end position="463"/>
    </location>
</feature>
<feature type="region of interest" description="Disordered" evidence="1">
    <location>
        <begin position="393"/>
        <end position="502"/>
    </location>
</feature>
<feature type="region of interest" description="Disordered" evidence="1">
    <location>
        <begin position="127"/>
        <end position="301"/>
    </location>
</feature>
<proteinExistence type="evidence at transcript level"/>
<evidence type="ECO:0000313" key="3">
    <source>
        <dbReference type="EMBL" id="JAB58581.1"/>
    </source>
</evidence>
<feature type="compositionally biased region" description="Low complexity" evidence="1">
    <location>
        <begin position="282"/>
        <end position="294"/>
    </location>
</feature>
<dbReference type="InterPro" id="IPR052237">
    <property type="entry name" value="Ataxin-7-like_regulator"/>
</dbReference>
<feature type="non-terminal residue" evidence="3">
    <location>
        <position position="970"/>
    </location>
</feature>
<dbReference type="InterPro" id="IPR013243">
    <property type="entry name" value="SCA7_dom"/>
</dbReference>
<name>U5EWS1_9DIPT</name>
<dbReference type="Pfam" id="PF08313">
    <property type="entry name" value="SCA7"/>
    <property type="match status" value="1"/>
</dbReference>
<feature type="compositionally biased region" description="Basic and acidic residues" evidence="1">
    <location>
        <begin position="395"/>
        <end position="414"/>
    </location>
</feature>
<protein>
    <submittedName>
        <fullName evidence="3">Putative dentin sialophosphoprotein</fullName>
    </submittedName>
</protein>
<dbReference type="EMBL" id="GANO01001290">
    <property type="protein sequence ID" value="JAB58581.1"/>
    <property type="molecule type" value="mRNA"/>
</dbReference>
<evidence type="ECO:0000256" key="1">
    <source>
        <dbReference type="SAM" id="MobiDB-lite"/>
    </source>
</evidence>
<dbReference type="AlphaFoldDB" id="U5EWS1"/>
<dbReference type="PANTHER" id="PTHR15117">
    <property type="entry name" value="ATAXIN 7 RELATED"/>
    <property type="match status" value="1"/>
</dbReference>
<feature type="domain" description="SCA7" evidence="2">
    <location>
        <begin position="293"/>
        <end position="359"/>
    </location>
</feature>
<feature type="region of interest" description="Disordered" evidence="1">
    <location>
        <begin position="348"/>
        <end position="377"/>
    </location>
</feature>
<feature type="compositionally biased region" description="Low complexity" evidence="1">
    <location>
        <begin position="129"/>
        <end position="150"/>
    </location>
</feature>
<evidence type="ECO:0000259" key="2">
    <source>
        <dbReference type="PROSITE" id="PS51505"/>
    </source>
</evidence>
<feature type="compositionally biased region" description="Basic and acidic residues" evidence="1">
    <location>
        <begin position="428"/>
        <end position="437"/>
    </location>
</feature>
<feature type="compositionally biased region" description="Low complexity" evidence="1">
    <location>
        <begin position="43"/>
        <end position="71"/>
    </location>
</feature>
<feature type="compositionally biased region" description="Low complexity" evidence="1">
    <location>
        <begin position="464"/>
        <end position="502"/>
    </location>
</feature>
<feature type="compositionally biased region" description="Low complexity" evidence="1">
    <location>
        <begin position="415"/>
        <end position="427"/>
    </location>
</feature>
<sequence>MNLSKLKGMKWKHFTEIDKNFNSDDDEIITSTTPSKHQHKSFSKNSSSHSNSKQQNSINKSSSSSASGNSNRNYKRSMGSVMRLSKEDMGLYGLYPETDPFYAVICDICGTVVKPQGLEKHIANRHNSHYNNHSTSTSSSKSHNTSNSSSYRDKESSSSASMNSFNEIRNSNSESSSVKTGTLSSASSTASSSSSGSSSTTSGGSTLLEDAISQLQSKSSRSSSNNNNNSNNSSSNSKLKTSKNGKSSSSSSAQSSSSSSSSTAAAATSSSNNGSKNDKKPSASSSSTSGNSSASKEREYDPDRHCGVMIDNKKHCLRSLTCKTHSINSRRAVAGRCKSFDKLLSEAKYGTSSDNSTGNKTVLDGEASSNSSSSFVDNPTVVISNILDLQSNEQKSTDQKLSDLKLTDDNKHEMTSTTMATTSNAATKTEETTEHSKNSSSNSSSSKSDHHHHHRSSKHKKSSSKSSSSSSSASSQQQQQQNTGSNSNNSNSSSNSSNSNNNEQIELDKNLQKLVQQKVHAKHQLREQVEREQLQSSVLMPATADILAQHFKEENPNTILTDATIVMDPNTNLVKLSVSGMLQNDNQPPEESMQQFATNLMQDPLTVTVPLSIISTMNLAGAGLVNITATTTDDGTTGGEMATQPTIIATTSTDSFISPELIEQIPLDEAAASLTVDQQQSQAVVDEAAAIANLQIPSYVEINYAALQNYADAADQLQAQTLQTADLSESIDDIVPTFNLLQAANEQLQNANGADTYILTTKLELPTILEHQFMDGDAIKTELEQQPLTVNMTPVDVSKLLFFKNIDEDLQQQQHHQNYIFNSQIDEYRGVKMWYNQIPKPLHVNNFQMKKLGRTSIVRKKLLNIRKTVLADTQNMIVTNTIQTSSGAKILNSQLSPGARNDIMMSPTQTSTNILTNSSKNLKLDPTNVISLQNSQTNNRFNNRPQRRLILPSSANQKHQFHYQQQNPKS</sequence>
<feature type="region of interest" description="Disordered" evidence="1">
    <location>
        <begin position="23"/>
        <end position="78"/>
    </location>
</feature>
<dbReference type="PROSITE" id="PS51505">
    <property type="entry name" value="SCA7"/>
    <property type="match status" value="1"/>
</dbReference>
<accession>U5EWS1</accession>
<feature type="compositionally biased region" description="Polar residues" evidence="1">
    <location>
        <begin position="350"/>
        <end position="360"/>
    </location>
</feature>
<organism evidence="3">
    <name type="scientific">Corethrella appendiculata</name>
    <dbReference type="NCBI Taxonomy" id="1370023"/>
    <lineage>
        <taxon>Eukaryota</taxon>
        <taxon>Metazoa</taxon>
        <taxon>Ecdysozoa</taxon>
        <taxon>Arthropoda</taxon>
        <taxon>Hexapoda</taxon>
        <taxon>Insecta</taxon>
        <taxon>Pterygota</taxon>
        <taxon>Neoptera</taxon>
        <taxon>Endopterygota</taxon>
        <taxon>Diptera</taxon>
        <taxon>Nematocera</taxon>
        <taxon>Culicoidea</taxon>
        <taxon>Chaoboridae</taxon>
        <taxon>Corethrella</taxon>
    </lineage>
</organism>
<feature type="compositionally biased region" description="Low complexity" evidence="1">
    <location>
        <begin position="157"/>
        <end position="275"/>
    </location>
</feature>
<reference evidence="3" key="1">
    <citation type="journal article" date="2014" name="Insect Biochem. Mol. Biol.">
        <title>An insight into the sialome of the frog biting fly, Corethrella appendiculata.</title>
        <authorList>
            <person name="Ribeiro J.M.C."/>
            <person name="Chagas A.C."/>
            <person name="Pham V.M."/>
            <person name="Lounibos L.P."/>
            <person name="Calvo E."/>
        </authorList>
    </citation>
    <scope>NUCLEOTIDE SEQUENCE</scope>
    <source>
        <tissue evidence="3">Salivary glands</tissue>
    </source>
</reference>
<dbReference type="PANTHER" id="PTHR15117:SF24">
    <property type="entry name" value="SCA7 DOMAIN-CONTAINING PROTEIN"/>
    <property type="match status" value="1"/>
</dbReference>
<dbReference type="Gene3D" id="6.10.140.1270">
    <property type="match status" value="1"/>
</dbReference>